<evidence type="ECO:0000256" key="1">
    <source>
        <dbReference type="ARBA" id="ARBA00004123"/>
    </source>
</evidence>
<reference evidence="12" key="2">
    <citation type="submission" date="2025-09" db="UniProtKB">
        <authorList>
            <consortium name="Ensembl"/>
        </authorList>
    </citation>
    <scope>IDENTIFICATION</scope>
</reference>
<dbReference type="GO" id="GO:0031519">
    <property type="term" value="C:PcG protein complex"/>
    <property type="evidence" value="ECO:0007669"/>
    <property type="project" value="TreeGrafter"/>
</dbReference>
<keyword evidence="8" id="KW-0539">Nucleus</keyword>
<keyword evidence="3" id="KW-0479">Metal-binding</keyword>
<evidence type="ECO:0000256" key="4">
    <source>
        <dbReference type="ARBA" id="ARBA00022737"/>
    </source>
</evidence>
<evidence type="ECO:0000256" key="6">
    <source>
        <dbReference type="ARBA" id="ARBA00022833"/>
    </source>
</evidence>
<dbReference type="Pfam" id="PF13465">
    <property type="entry name" value="zf-H2C2_2"/>
    <property type="match status" value="1"/>
</dbReference>
<proteinExistence type="inferred from homology"/>
<feature type="domain" description="C2H2-type" evidence="11">
    <location>
        <begin position="73"/>
        <end position="101"/>
    </location>
</feature>
<feature type="region of interest" description="Disordered" evidence="10">
    <location>
        <begin position="1"/>
        <end position="23"/>
    </location>
</feature>
<evidence type="ECO:0000256" key="10">
    <source>
        <dbReference type="SAM" id="MobiDB-lite"/>
    </source>
</evidence>
<name>A0A3Q2Z5V8_HIPCM</name>
<dbReference type="InterPro" id="IPR036236">
    <property type="entry name" value="Znf_C2H2_sf"/>
</dbReference>
<evidence type="ECO:0000256" key="9">
    <source>
        <dbReference type="PROSITE-ProRule" id="PRU00042"/>
    </source>
</evidence>
<reference evidence="12" key="1">
    <citation type="submission" date="2025-08" db="UniProtKB">
        <authorList>
            <consortium name="Ensembl"/>
        </authorList>
    </citation>
    <scope>IDENTIFICATION</scope>
</reference>
<dbReference type="InterPro" id="IPR013087">
    <property type="entry name" value="Znf_C2H2_type"/>
</dbReference>
<dbReference type="PROSITE" id="PS00028">
    <property type="entry name" value="ZINC_FINGER_C2H2_1"/>
    <property type="match status" value="2"/>
</dbReference>
<dbReference type="AlphaFoldDB" id="A0A3Q2Z5V8"/>
<dbReference type="GO" id="GO:0005667">
    <property type="term" value="C:transcription regulator complex"/>
    <property type="evidence" value="ECO:0007669"/>
    <property type="project" value="TreeGrafter"/>
</dbReference>
<keyword evidence="6" id="KW-0862">Zinc</keyword>
<dbReference type="FunFam" id="3.30.160.60:FF:000912">
    <property type="entry name" value="Zinc finger protein 660"/>
    <property type="match status" value="1"/>
</dbReference>
<dbReference type="Ensembl" id="ENSHCOT00000003745.1">
    <property type="protein sequence ID" value="ENSHCOP00000021398.1"/>
    <property type="gene ID" value="ENSHCOG00000008205.1"/>
</dbReference>
<keyword evidence="13" id="KW-1185">Reference proteome</keyword>
<evidence type="ECO:0000256" key="2">
    <source>
        <dbReference type="ARBA" id="ARBA00006991"/>
    </source>
</evidence>
<dbReference type="GO" id="GO:0008270">
    <property type="term" value="F:zinc ion binding"/>
    <property type="evidence" value="ECO:0007669"/>
    <property type="project" value="UniProtKB-KW"/>
</dbReference>
<dbReference type="GO" id="GO:0000981">
    <property type="term" value="F:DNA-binding transcription factor activity, RNA polymerase II-specific"/>
    <property type="evidence" value="ECO:0007669"/>
    <property type="project" value="TreeGrafter"/>
</dbReference>
<dbReference type="PANTHER" id="PTHR14003:SF23">
    <property type="entry name" value="ZINC FINGER PROTEIN 143"/>
    <property type="match status" value="1"/>
</dbReference>
<feature type="domain" description="C2H2-type" evidence="11">
    <location>
        <begin position="45"/>
        <end position="72"/>
    </location>
</feature>
<keyword evidence="4" id="KW-0677">Repeat</keyword>
<evidence type="ECO:0000313" key="12">
    <source>
        <dbReference type="Ensembl" id="ENSHCOP00000021398.1"/>
    </source>
</evidence>
<evidence type="ECO:0000256" key="8">
    <source>
        <dbReference type="ARBA" id="ARBA00023242"/>
    </source>
</evidence>
<evidence type="ECO:0000256" key="3">
    <source>
        <dbReference type="ARBA" id="ARBA00022723"/>
    </source>
</evidence>
<feature type="domain" description="C2H2-type" evidence="11">
    <location>
        <begin position="102"/>
        <end position="129"/>
    </location>
</feature>
<protein>
    <recommendedName>
        <fullName evidence="11">C2H2-type domain-containing protein</fullName>
    </recommendedName>
</protein>
<dbReference type="FunFam" id="3.30.160.60:FF:000008">
    <property type="entry name" value="RB-associated KRAB zinc finger protein-like"/>
    <property type="match status" value="1"/>
</dbReference>
<comment type="similarity">
    <text evidence="2">Belongs to the krueppel C2H2-type zinc-finger protein family.</text>
</comment>
<dbReference type="GO" id="GO:0000978">
    <property type="term" value="F:RNA polymerase II cis-regulatory region sequence-specific DNA binding"/>
    <property type="evidence" value="ECO:0007669"/>
    <property type="project" value="TreeGrafter"/>
</dbReference>
<dbReference type="Proteomes" id="UP000264820">
    <property type="component" value="Unplaced"/>
</dbReference>
<keyword evidence="7" id="KW-0238">DNA-binding</keyword>
<sequence length="134" mass="15253">MQRLSEISPPAPHRKAAVDPPLHRKRRVITATALSHTVATNTIPLFCSECGKAFGDRGILNRHMKRHTGEKPFACSACGKAFSRRDSHLTRHARTHTGEKRFICSLCDKRFTTKGNVLLHMRTHTGENKRYLYF</sequence>
<evidence type="ECO:0000313" key="13">
    <source>
        <dbReference type="Proteomes" id="UP000264820"/>
    </source>
</evidence>
<keyword evidence="5 9" id="KW-0863">Zinc-finger</keyword>
<dbReference type="SMART" id="SM00355">
    <property type="entry name" value="ZnF_C2H2"/>
    <property type="match status" value="3"/>
</dbReference>
<comment type="subcellular location">
    <subcellularLocation>
        <location evidence="1">Nucleus</location>
    </subcellularLocation>
</comment>
<dbReference type="Gene3D" id="3.30.160.60">
    <property type="entry name" value="Classic Zinc Finger"/>
    <property type="match status" value="3"/>
</dbReference>
<dbReference type="GeneTree" id="ENSGT00940000164807"/>
<evidence type="ECO:0000256" key="5">
    <source>
        <dbReference type="ARBA" id="ARBA00022771"/>
    </source>
</evidence>
<evidence type="ECO:0000256" key="7">
    <source>
        <dbReference type="ARBA" id="ARBA00023125"/>
    </source>
</evidence>
<dbReference type="GO" id="GO:0000785">
    <property type="term" value="C:chromatin"/>
    <property type="evidence" value="ECO:0007669"/>
    <property type="project" value="TreeGrafter"/>
</dbReference>
<accession>A0A3Q2Z5V8</accession>
<dbReference type="Pfam" id="PF00096">
    <property type="entry name" value="zf-C2H2"/>
    <property type="match status" value="1"/>
</dbReference>
<organism evidence="12 13">
    <name type="scientific">Hippocampus comes</name>
    <name type="common">Tiger tail seahorse</name>
    <dbReference type="NCBI Taxonomy" id="109280"/>
    <lineage>
        <taxon>Eukaryota</taxon>
        <taxon>Metazoa</taxon>
        <taxon>Chordata</taxon>
        <taxon>Craniata</taxon>
        <taxon>Vertebrata</taxon>
        <taxon>Euteleostomi</taxon>
        <taxon>Actinopterygii</taxon>
        <taxon>Neopterygii</taxon>
        <taxon>Teleostei</taxon>
        <taxon>Neoteleostei</taxon>
        <taxon>Acanthomorphata</taxon>
        <taxon>Syngnathiaria</taxon>
        <taxon>Syngnathiformes</taxon>
        <taxon>Syngnathoidei</taxon>
        <taxon>Syngnathidae</taxon>
        <taxon>Hippocampus</taxon>
    </lineage>
</organism>
<dbReference type="PROSITE" id="PS50157">
    <property type="entry name" value="ZINC_FINGER_C2H2_2"/>
    <property type="match status" value="3"/>
</dbReference>
<dbReference type="FunFam" id="3.30.160.60:FF:000478">
    <property type="entry name" value="Zinc finger protein 133"/>
    <property type="match status" value="1"/>
</dbReference>
<dbReference type="SUPFAM" id="SSF57667">
    <property type="entry name" value="beta-beta-alpha zinc fingers"/>
    <property type="match status" value="2"/>
</dbReference>
<dbReference type="PANTHER" id="PTHR14003">
    <property type="entry name" value="TRANSCRIPTIONAL REPRESSOR PROTEIN YY"/>
    <property type="match status" value="1"/>
</dbReference>
<evidence type="ECO:0000259" key="11">
    <source>
        <dbReference type="PROSITE" id="PS50157"/>
    </source>
</evidence>